<dbReference type="AlphaFoldDB" id="A0A164LDE5"/>
<evidence type="ECO:0000313" key="2">
    <source>
        <dbReference type="Proteomes" id="UP000076482"/>
    </source>
</evidence>
<protein>
    <submittedName>
        <fullName evidence="1">Uncharacterized protein</fullName>
    </submittedName>
</protein>
<dbReference type="RefSeq" id="WP_063262953.1">
    <property type="nucleotide sequence ID" value="NZ_LJKE01000104.1"/>
</dbReference>
<evidence type="ECO:0000313" key="1">
    <source>
        <dbReference type="EMBL" id="KZD55692.1"/>
    </source>
</evidence>
<accession>A0A164LDE5</accession>
<comment type="caution">
    <text evidence="1">The sequence shown here is derived from an EMBL/GenBank/DDBJ whole genome shotgun (WGS) entry which is preliminary data.</text>
</comment>
<proteinExistence type="predicted"/>
<organism evidence="1 2">
    <name type="scientific">Bacillus cereus</name>
    <dbReference type="NCBI Taxonomy" id="1396"/>
    <lineage>
        <taxon>Bacteria</taxon>
        <taxon>Bacillati</taxon>
        <taxon>Bacillota</taxon>
        <taxon>Bacilli</taxon>
        <taxon>Bacillales</taxon>
        <taxon>Bacillaceae</taxon>
        <taxon>Bacillus</taxon>
        <taxon>Bacillus cereus group</taxon>
    </lineage>
</organism>
<dbReference type="EMBL" id="LJKE01000104">
    <property type="protein sequence ID" value="KZD55692.1"/>
    <property type="molecule type" value="Genomic_DNA"/>
</dbReference>
<gene>
    <name evidence="1" type="ORF">B4088_5437</name>
</gene>
<dbReference type="PATRIC" id="fig|1396.535.peg.6006"/>
<dbReference type="Proteomes" id="UP000076482">
    <property type="component" value="Unassembled WGS sequence"/>
</dbReference>
<name>A0A164LDE5_BACCE</name>
<sequence length="167" mass="18953">MGKHIFITYSAERASAGHVDPNFTQLVYGHSGPNGSMLNNHLEVGSYIFFNARLGTQRFITAYFKISKILRRGDDDVEIDALTCDAKDDKYIFIADRNESKVLTLPLVFGKELIGKIPSYEADKAYFDRKEKEGRNELMAISDATLRPHIISEEEKDFLIDLCKLRG</sequence>
<reference evidence="1 2" key="1">
    <citation type="submission" date="2015-09" db="EMBL/GenBank/DDBJ databases">
        <title>Bacillus cereus food isolates.</title>
        <authorList>
            <person name="Boekhorst J."/>
        </authorList>
    </citation>
    <scope>NUCLEOTIDE SEQUENCE [LARGE SCALE GENOMIC DNA]</scope>
    <source>
        <strain evidence="1 2">B4088</strain>
    </source>
</reference>